<organism evidence="2 3">
    <name type="scientific">Phialemonium thermophilum</name>
    <dbReference type="NCBI Taxonomy" id="223376"/>
    <lineage>
        <taxon>Eukaryota</taxon>
        <taxon>Fungi</taxon>
        <taxon>Dikarya</taxon>
        <taxon>Ascomycota</taxon>
        <taxon>Pezizomycotina</taxon>
        <taxon>Sordariomycetes</taxon>
        <taxon>Sordariomycetidae</taxon>
        <taxon>Cephalothecales</taxon>
        <taxon>Cephalothecaceae</taxon>
        <taxon>Phialemonium</taxon>
    </lineage>
</organism>
<feature type="compositionally biased region" description="Low complexity" evidence="1">
    <location>
        <begin position="82"/>
        <end position="99"/>
    </location>
</feature>
<feature type="region of interest" description="Disordered" evidence="1">
    <location>
        <begin position="80"/>
        <end position="99"/>
    </location>
</feature>
<dbReference type="EMBL" id="JAZHXJ010003065">
    <property type="protein sequence ID" value="KAL1835618.1"/>
    <property type="molecule type" value="Genomic_DNA"/>
</dbReference>
<feature type="region of interest" description="Disordered" evidence="1">
    <location>
        <begin position="41"/>
        <end position="63"/>
    </location>
</feature>
<reference evidence="2 3" key="1">
    <citation type="journal article" date="2024" name="Commun. Biol.">
        <title>Comparative genomic analysis of thermophilic fungi reveals convergent evolutionary adaptations and gene losses.</title>
        <authorList>
            <person name="Steindorff A.S."/>
            <person name="Aguilar-Pontes M.V."/>
            <person name="Robinson A.J."/>
            <person name="Andreopoulos B."/>
            <person name="LaButti K."/>
            <person name="Kuo A."/>
            <person name="Mondo S."/>
            <person name="Riley R."/>
            <person name="Otillar R."/>
            <person name="Haridas S."/>
            <person name="Lipzen A."/>
            <person name="Grimwood J."/>
            <person name="Schmutz J."/>
            <person name="Clum A."/>
            <person name="Reid I.D."/>
            <person name="Moisan M.C."/>
            <person name="Butler G."/>
            <person name="Nguyen T.T.M."/>
            <person name="Dewar K."/>
            <person name="Conant G."/>
            <person name="Drula E."/>
            <person name="Henrissat B."/>
            <person name="Hansel C."/>
            <person name="Singer S."/>
            <person name="Hutchinson M.I."/>
            <person name="de Vries R.P."/>
            <person name="Natvig D.O."/>
            <person name="Powell A.J."/>
            <person name="Tsang A."/>
            <person name="Grigoriev I.V."/>
        </authorList>
    </citation>
    <scope>NUCLEOTIDE SEQUENCE [LARGE SCALE GENOMIC DNA]</scope>
    <source>
        <strain evidence="2 3">ATCC 24622</strain>
    </source>
</reference>
<sequence>MTPNDGRGREENTASSSSVAATATALALDDLDKGILPILPGDSELDGNYPKQQPATNAATGASAASVRLLSHARRLPRLRPRLAGAARPAGSRGGIPRPSFFLRDRATIRLSGLFKHV</sequence>
<dbReference type="Proteomes" id="UP001586593">
    <property type="component" value="Unassembled WGS sequence"/>
</dbReference>
<feature type="region of interest" description="Disordered" evidence="1">
    <location>
        <begin position="1"/>
        <end position="20"/>
    </location>
</feature>
<evidence type="ECO:0000256" key="1">
    <source>
        <dbReference type="SAM" id="MobiDB-lite"/>
    </source>
</evidence>
<feature type="compositionally biased region" description="Basic and acidic residues" evidence="1">
    <location>
        <begin position="1"/>
        <end position="12"/>
    </location>
</feature>
<protein>
    <submittedName>
        <fullName evidence="2">Uncharacterized protein</fullName>
    </submittedName>
</protein>
<evidence type="ECO:0000313" key="3">
    <source>
        <dbReference type="Proteomes" id="UP001586593"/>
    </source>
</evidence>
<gene>
    <name evidence="2" type="ORF">VTK73DRAFT_5499</name>
</gene>
<evidence type="ECO:0000313" key="2">
    <source>
        <dbReference type="EMBL" id="KAL1835618.1"/>
    </source>
</evidence>
<name>A0ABR3V1G0_9PEZI</name>
<accession>A0ABR3V1G0</accession>
<comment type="caution">
    <text evidence="2">The sequence shown here is derived from an EMBL/GenBank/DDBJ whole genome shotgun (WGS) entry which is preliminary data.</text>
</comment>
<proteinExistence type="predicted"/>
<keyword evidence="3" id="KW-1185">Reference proteome</keyword>